<evidence type="ECO:0000313" key="1">
    <source>
        <dbReference type="EMBL" id="SDI03796.1"/>
    </source>
</evidence>
<dbReference type="Proteomes" id="UP000199017">
    <property type="component" value="Unassembled WGS sequence"/>
</dbReference>
<name>A0A1G8HAY3_9BACI</name>
<dbReference type="EMBL" id="FNDU01000004">
    <property type="protein sequence ID" value="SDI03796.1"/>
    <property type="molecule type" value="Genomic_DNA"/>
</dbReference>
<protein>
    <submittedName>
        <fullName evidence="1">Uncharacterized protein</fullName>
    </submittedName>
</protein>
<dbReference type="STRING" id="930129.SAMN05216352_104183"/>
<reference evidence="1 2" key="1">
    <citation type="submission" date="2016-10" db="EMBL/GenBank/DDBJ databases">
        <authorList>
            <person name="de Groot N.N."/>
        </authorList>
    </citation>
    <scope>NUCLEOTIDE SEQUENCE [LARGE SCALE GENOMIC DNA]</scope>
    <source>
        <strain evidence="2">P4B,CCM 7963,CECT 7998,DSM 25260,IBRC-M 10614,KCTC 13821</strain>
    </source>
</reference>
<proteinExistence type="predicted"/>
<keyword evidence="2" id="KW-1185">Reference proteome</keyword>
<dbReference type="AlphaFoldDB" id="A0A1G8HAY3"/>
<organism evidence="1 2">
    <name type="scientific">Alteribacillus bidgolensis</name>
    <dbReference type="NCBI Taxonomy" id="930129"/>
    <lineage>
        <taxon>Bacteria</taxon>
        <taxon>Bacillati</taxon>
        <taxon>Bacillota</taxon>
        <taxon>Bacilli</taxon>
        <taxon>Bacillales</taxon>
        <taxon>Bacillaceae</taxon>
        <taxon>Alteribacillus</taxon>
    </lineage>
</organism>
<evidence type="ECO:0000313" key="2">
    <source>
        <dbReference type="Proteomes" id="UP000199017"/>
    </source>
</evidence>
<sequence>MQHKTASNNKALPTKTCVKKQGNNECSYRKIYPFLTWPFSFTIRAFLISRVFCMESYK</sequence>
<gene>
    <name evidence="1" type="ORF">SAMN05216352_104183</name>
</gene>
<accession>A0A1G8HAY3</accession>